<dbReference type="CDD" id="cd02883">
    <property type="entry name" value="NUDIX_Hydrolase"/>
    <property type="match status" value="1"/>
</dbReference>
<dbReference type="PANTHER" id="PTHR43736">
    <property type="entry name" value="ADP-RIBOSE PYROPHOSPHATASE"/>
    <property type="match status" value="1"/>
</dbReference>
<dbReference type="PANTHER" id="PTHR43736:SF1">
    <property type="entry name" value="DIHYDRONEOPTERIN TRIPHOSPHATE DIPHOSPHATASE"/>
    <property type="match status" value="1"/>
</dbReference>
<protein>
    <recommendedName>
        <fullName evidence="1">Nudix hydrolase domain-containing protein</fullName>
    </recommendedName>
</protein>
<evidence type="ECO:0000259" key="1">
    <source>
        <dbReference type="PROSITE" id="PS51462"/>
    </source>
</evidence>
<gene>
    <name evidence="2" type="ORF">DFL_002453</name>
</gene>
<dbReference type="AlphaFoldDB" id="A0A437AAG8"/>
<comment type="caution">
    <text evidence="2">The sequence shown here is derived from an EMBL/GenBank/DDBJ whole genome shotgun (WGS) entry which is preliminary data.</text>
</comment>
<accession>A0A437AAG8</accession>
<dbReference type="RefSeq" id="XP_067493807.1">
    <property type="nucleotide sequence ID" value="XM_067631242.1"/>
</dbReference>
<dbReference type="Proteomes" id="UP000283090">
    <property type="component" value="Unassembled WGS sequence"/>
</dbReference>
<keyword evidence="3" id="KW-1185">Reference proteome</keyword>
<organism evidence="2 3">
    <name type="scientific">Arthrobotrys flagrans</name>
    <name type="common">Nematode-trapping fungus</name>
    <name type="synonym">Trichothecium flagrans</name>
    <dbReference type="NCBI Taxonomy" id="97331"/>
    <lineage>
        <taxon>Eukaryota</taxon>
        <taxon>Fungi</taxon>
        <taxon>Dikarya</taxon>
        <taxon>Ascomycota</taxon>
        <taxon>Pezizomycotina</taxon>
        <taxon>Orbiliomycetes</taxon>
        <taxon>Orbiliales</taxon>
        <taxon>Orbiliaceae</taxon>
        <taxon>Arthrobotrys</taxon>
    </lineage>
</organism>
<evidence type="ECO:0000313" key="3">
    <source>
        <dbReference type="Proteomes" id="UP000283090"/>
    </source>
</evidence>
<dbReference type="OrthoDB" id="276276at2759"/>
<dbReference type="GeneID" id="93584764"/>
<name>A0A437AAG8_ARTFL</name>
<dbReference type="InterPro" id="IPR015797">
    <property type="entry name" value="NUDIX_hydrolase-like_dom_sf"/>
</dbReference>
<feature type="domain" description="Nudix hydrolase" evidence="1">
    <location>
        <begin position="44"/>
        <end position="182"/>
    </location>
</feature>
<sequence length="193" mass="21505">MSAVLYVPSAQPPPALVDHSYAFTPEVEQYNKPLEQIILLNAPRDTIGVGAFVFKPSPSGEPLLLLIRRSASESAYPEMYEVPGGGAEAPPIDATLLDSVARELFEETGLVATKIVKLIDTADFQGRRGDLWRKFNFEIEVQDSKNVVLHPSEHDEFKWVGKEEFERLITSGEIRTMPSQQNTIRAAFEVYGL</sequence>
<dbReference type="InterPro" id="IPR000086">
    <property type="entry name" value="NUDIX_hydrolase_dom"/>
</dbReference>
<dbReference type="SUPFAM" id="SSF55811">
    <property type="entry name" value="Nudix"/>
    <property type="match status" value="1"/>
</dbReference>
<dbReference type="PROSITE" id="PS51462">
    <property type="entry name" value="NUDIX"/>
    <property type="match status" value="1"/>
</dbReference>
<reference evidence="2 3" key="1">
    <citation type="submission" date="2019-01" db="EMBL/GenBank/DDBJ databases">
        <title>Intercellular communication is required for trap formation in the nematode-trapping fungus Duddingtonia flagrans.</title>
        <authorList>
            <person name="Youssar L."/>
            <person name="Wernet V."/>
            <person name="Hensel N."/>
            <person name="Hildebrandt H.-G."/>
            <person name="Fischer R."/>
        </authorList>
    </citation>
    <scope>NUCLEOTIDE SEQUENCE [LARGE SCALE GENOMIC DNA]</scope>
    <source>
        <strain evidence="2 3">CBS H-5679</strain>
    </source>
</reference>
<dbReference type="Gene3D" id="3.90.79.10">
    <property type="entry name" value="Nucleoside Triphosphate Pyrophosphohydrolase"/>
    <property type="match status" value="1"/>
</dbReference>
<evidence type="ECO:0000313" key="2">
    <source>
        <dbReference type="EMBL" id="RVD88263.1"/>
    </source>
</evidence>
<dbReference type="VEuPathDB" id="FungiDB:DFL_002453"/>
<dbReference type="Pfam" id="PF00293">
    <property type="entry name" value="NUDIX"/>
    <property type="match status" value="1"/>
</dbReference>
<dbReference type="EMBL" id="SAEB01000003">
    <property type="protein sequence ID" value="RVD88263.1"/>
    <property type="molecule type" value="Genomic_DNA"/>
</dbReference>
<proteinExistence type="predicted"/>